<dbReference type="InterPro" id="IPR036873">
    <property type="entry name" value="Rhodanese-like_dom_sf"/>
</dbReference>
<dbReference type="InterPro" id="IPR001763">
    <property type="entry name" value="Rhodanese-like_dom"/>
</dbReference>
<accession>A0AAU7E797</accession>
<gene>
    <name evidence="2" type="ORF">AAH949_02965</name>
</gene>
<dbReference type="Pfam" id="PF00581">
    <property type="entry name" value="Rhodanese"/>
    <property type="match status" value="1"/>
</dbReference>
<feature type="domain" description="Rhodanese" evidence="1">
    <location>
        <begin position="14"/>
        <end position="105"/>
    </location>
</feature>
<name>A0AAU7E797_9BACT</name>
<evidence type="ECO:0000259" key="1">
    <source>
        <dbReference type="PROSITE" id="PS50206"/>
    </source>
</evidence>
<dbReference type="CDD" id="cd00158">
    <property type="entry name" value="RHOD"/>
    <property type="match status" value="1"/>
</dbReference>
<sequence length="105" mass="11753">MIENIPASIWTKQDLSEYQIFDVRTPAEWEEDGILDGAICVAMHDNRGILNADFIKDLKPLLPKDDKKIAFICHSGHRSRFACELLLQELGIASVNLDGGMQALN</sequence>
<reference evidence="2" key="1">
    <citation type="submission" date="2024-05" db="EMBL/GenBank/DDBJ databases">
        <title>Campylobacter coli isolated from environmental waters in Slovenia.</title>
        <authorList>
            <person name="Zautner A.E."/>
            <person name="Bunk B."/>
            <person name="Riedel T."/>
            <person name="Sproeer C."/>
        </authorList>
    </citation>
    <scope>NUCLEOTIDE SEQUENCE</scope>
    <source>
        <strain evidence="2">CCS1377</strain>
    </source>
</reference>
<evidence type="ECO:0000313" key="2">
    <source>
        <dbReference type="EMBL" id="XBJ29810.1"/>
    </source>
</evidence>
<dbReference type="EMBL" id="CP155620">
    <property type="protein sequence ID" value="XBJ29810.1"/>
    <property type="molecule type" value="Genomic_DNA"/>
</dbReference>
<dbReference type="SUPFAM" id="SSF52821">
    <property type="entry name" value="Rhodanese/Cell cycle control phosphatase"/>
    <property type="match status" value="1"/>
</dbReference>
<dbReference type="PROSITE" id="PS50206">
    <property type="entry name" value="RHODANESE_3"/>
    <property type="match status" value="1"/>
</dbReference>
<organism evidence="2">
    <name type="scientific">Campylobacter sp. CCS1377</name>
    <dbReference type="NCBI Taxonomy" id="3158229"/>
    <lineage>
        <taxon>Bacteria</taxon>
        <taxon>Pseudomonadati</taxon>
        <taxon>Campylobacterota</taxon>
        <taxon>Epsilonproteobacteria</taxon>
        <taxon>Campylobacterales</taxon>
        <taxon>Campylobacteraceae</taxon>
        <taxon>Campylobacter</taxon>
    </lineage>
</organism>
<protein>
    <submittedName>
        <fullName evidence="2">Rhodanese-like domain-containing protein</fullName>
    </submittedName>
</protein>
<dbReference type="Gene3D" id="3.40.250.10">
    <property type="entry name" value="Rhodanese-like domain"/>
    <property type="match status" value="1"/>
</dbReference>
<dbReference type="AlphaFoldDB" id="A0AAU7E797"/>
<dbReference type="RefSeq" id="WP_348518935.1">
    <property type="nucleotide sequence ID" value="NZ_CP155620.1"/>
</dbReference>
<proteinExistence type="predicted"/>